<dbReference type="RefSeq" id="WP_162357371.1">
    <property type="nucleotide sequence ID" value="NZ_CP048209.1"/>
</dbReference>
<proteinExistence type="predicted"/>
<protein>
    <submittedName>
        <fullName evidence="2">DUF2975 domain-containing protein</fullName>
    </submittedName>
</protein>
<organism evidence="2 3">
    <name type="scientific">Paenibacillus lycopersici</name>
    <dbReference type="NCBI Taxonomy" id="2704462"/>
    <lineage>
        <taxon>Bacteria</taxon>
        <taxon>Bacillati</taxon>
        <taxon>Bacillota</taxon>
        <taxon>Bacilli</taxon>
        <taxon>Bacillales</taxon>
        <taxon>Paenibacillaceae</taxon>
        <taxon>Paenibacillus</taxon>
    </lineage>
</organism>
<sequence length="158" mass="17248">MERGTTLLLKATVCLLALPVLAVCLVGLPLFARNASDLYPAYWLYPLIVIAYASAIPYFMALYQSFKLLIFIDRNDAFSDGSVLALRKIKLFAIAIAVLFTASLPFLYFIADQDDAPGLIIIGMVIIFASIIIAAFAAVLQKLLQNAIAIKSENDLTV</sequence>
<keyword evidence="1" id="KW-1133">Transmembrane helix</keyword>
<evidence type="ECO:0000313" key="3">
    <source>
        <dbReference type="Proteomes" id="UP000476064"/>
    </source>
</evidence>
<gene>
    <name evidence="2" type="ORF">GXP70_13900</name>
</gene>
<dbReference type="KEGG" id="plyc:GXP70_13900"/>
<reference evidence="2 3" key="1">
    <citation type="submission" date="2020-01" db="EMBL/GenBank/DDBJ databases">
        <title>Paenibacillus sp. nov., isolated from tomato rhizosphere.</title>
        <authorList>
            <person name="Weon H.-Y."/>
            <person name="Lee S.A."/>
        </authorList>
    </citation>
    <scope>NUCLEOTIDE SEQUENCE [LARGE SCALE GENOMIC DNA]</scope>
    <source>
        <strain evidence="2 3">12200R-189</strain>
    </source>
</reference>
<name>A0A6C0FXZ1_9BACL</name>
<keyword evidence="1" id="KW-0812">Transmembrane</keyword>
<dbReference type="InterPro" id="IPR021354">
    <property type="entry name" value="DUF2975"/>
</dbReference>
<dbReference type="EMBL" id="CP048209">
    <property type="protein sequence ID" value="QHT60932.1"/>
    <property type="molecule type" value="Genomic_DNA"/>
</dbReference>
<keyword evidence="3" id="KW-1185">Reference proteome</keyword>
<evidence type="ECO:0000256" key="1">
    <source>
        <dbReference type="SAM" id="Phobius"/>
    </source>
</evidence>
<dbReference type="AlphaFoldDB" id="A0A6C0FXZ1"/>
<dbReference type="Proteomes" id="UP000476064">
    <property type="component" value="Chromosome"/>
</dbReference>
<feature type="transmembrane region" description="Helical" evidence="1">
    <location>
        <begin position="7"/>
        <end position="31"/>
    </location>
</feature>
<feature type="transmembrane region" description="Helical" evidence="1">
    <location>
        <begin position="117"/>
        <end position="140"/>
    </location>
</feature>
<keyword evidence="1" id="KW-0472">Membrane</keyword>
<feature type="transmembrane region" description="Helical" evidence="1">
    <location>
        <begin position="43"/>
        <end position="70"/>
    </location>
</feature>
<accession>A0A6C0FXZ1</accession>
<feature type="transmembrane region" description="Helical" evidence="1">
    <location>
        <begin position="91"/>
        <end position="111"/>
    </location>
</feature>
<evidence type="ECO:0000313" key="2">
    <source>
        <dbReference type="EMBL" id="QHT60932.1"/>
    </source>
</evidence>
<dbReference type="Pfam" id="PF11188">
    <property type="entry name" value="DUF2975"/>
    <property type="match status" value="1"/>
</dbReference>